<dbReference type="GO" id="GO:0005634">
    <property type="term" value="C:nucleus"/>
    <property type="evidence" value="ECO:0007669"/>
    <property type="project" value="TreeGrafter"/>
</dbReference>
<dbReference type="GO" id="GO:0006950">
    <property type="term" value="P:response to stress"/>
    <property type="evidence" value="ECO:0007669"/>
    <property type="project" value="UniProtKB-ARBA"/>
</dbReference>
<feature type="compositionally biased region" description="Basic and acidic residues" evidence="1">
    <location>
        <begin position="617"/>
        <end position="627"/>
    </location>
</feature>
<feature type="compositionally biased region" description="Basic and acidic residues" evidence="1">
    <location>
        <begin position="339"/>
        <end position="350"/>
    </location>
</feature>
<dbReference type="InterPro" id="IPR006640">
    <property type="entry name" value="SprT-like_domain"/>
</dbReference>
<feature type="domain" description="SprT-like" evidence="2">
    <location>
        <begin position="362"/>
        <end position="532"/>
    </location>
</feature>
<dbReference type="AlphaFoldDB" id="A0AAE1C3X6"/>
<dbReference type="InterPro" id="IPR035240">
    <property type="entry name" value="SprT_Zn_ribbon"/>
</dbReference>
<proteinExistence type="predicted"/>
<feature type="region of interest" description="Disordered" evidence="1">
    <location>
        <begin position="1"/>
        <end position="48"/>
    </location>
</feature>
<evidence type="ECO:0000313" key="3">
    <source>
        <dbReference type="EMBL" id="KAK3677211.1"/>
    </source>
</evidence>
<protein>
    <recommendedName>
        <fullName evidence="2">SprT-like domain-containing protein</fullName>
    </recommendedName>
</protein>
<evidence type="ECO:0000313" key="4">
    <source>
        <dbReference type="Proteomes" id="UP001274830"/>
    </source>
</evidence>
<evidence type="ECO:0000256" key="1">
    <source>
        <dbReference type="SAM" id="MobiDB-lite"/>
    </source>
</evidence>
<feature type="region of interest" description="Disordered" evidence="1">
    <location>
        <begin position="590"/>
        <end position="627"/>
    </location>
</feature>
<evidence type="ECO:0000259" key="2">
    <source>
        <dbReference type="SMART" id="SM00731"/>
    </source>
</evidence>
<dbReference type="Pfam" id="PF10263">
    <property type="entry name" value="SprT-like"/>
    <property type="match status" value="1"/>
</dbReference>
<keyword evidence="4" id="KW-1185">Reference proteome</keyword>
<dbReference type="Pfam" id="PF17283">
    <property type="entry name" value="Zn_ribbon_SprT"/>
    <property type="match status" value="1"/>
</dbReference>
<sequence>MARMRRTSSGSFAGEDVLRPGSTSGSPSQHVKNVRRSPRKKATANYLENDHQDRLYDTGGLENQIKTILPPTTKSRQIRLAPLGACRGTVLTGPGNFHRTAKRTHEGKPTVLTTKLPAQLDTGLSVAMPAEDMDHDLARVLDIEVDVEETVWCGSVSSSDGSEDELPSPQKLINFGKINKLSNLDGDASDFTQSFSTLRNGGNRQVDLPPVPRTKEITASRPMSSSDKENDSRAILRFSPPRLYSPRKARDLGRPSTPPPTSPTTSRLKSPSKQAARIPTPPFRQSLDAFWDAEAVNDWNEQYSPRKEWSPKKNKLIGNQNSSSPTASPRKTQSPSKRTKTEMANKRDWEARKHQVAEGFLADLDDRITTGKVRELAAGTGGVRFIWSKTLNSTAGRANWRRETIRSRQLDGASLKIHKHHASIELAEKVIDDEERLLNVIAHEFCHLANFMVSGIKDQPHGKQFKEWGRKTTQAFAHRGVEVTTKHSYQIEYKYIWQCSNEDCGSEFKRHSKSVDPKRHTCGACRSKLVQIKPIPRKDAAGNVGGAVTGYAAYVKEHYAGIKAGLPMGATQKGVMEAIGRQYRSEKAKKAASPVLVPTSHLSRSSSTQSLSSIGPGDDKKILDSGDTGRELNDVARVLEFITIADD</sequence>
<dbReference type="SMART" id="SM00731">
    <property type="entry name" value="SprT"/>
    <property type="match status" value="1"/>
</dbReference>
<dbReference type="PANTHER" id="PTHR23099:SF0">
    <property type="entry name" value="GERM CELL NUCLEAR ACIDIC PROTEIN"/>
    <property type="match status" value="1"/>
</dbReference>
<gene>
    <name evidence="3" type="ORF">LTR78_002749</name>
</gene>
<dbReference type="EMBL" id="JAUTXT010000007">
    <property type="protein sequence ID" value="KAK3677211.1"/>
    <property type="molecule type" value="Genomic_DNA"/>
</dbReference>
<feature type="region of interest" description="Disordered" evidence="1">
    <location>
        <begin position="196"/>
        <end position="283"/>
    </location>
</feature>
<accession>A0AAE1C3X6</accession>
<feature type="compositionally biased region" description="Basic residues" evidence="1">
    <location>
        <begin position="32"/>
        <end position="42"/>
    </location>
</feature>
<feature type="compositionally biased region" description="Polar residues" evidence="1">
    <location>
        <begin position="21"/>
        <end position="31"/>
    </location>
</feature>
<dbReference type="PANTHER" id="PTHR23099">
    <property type="entry name" value="TRANSCRIPTIONAL REGULATOR"/>
    <property type="match status" value="1"/>
</dbReference>
<feature type="compositionally biased region" description="Low complexity" evidence="1">
    <location>
        <begin position="263"/>
        <end position="273"/>
    </location>
</feature>
<comment type="caution">
    <text evidence="3">The sequence shown here is derived from an EMBL/GenBank/DDBJ whole genome shotgun (WGS) entry which is preliminary data.</text>
</comment>
<reference evidence="3" key="1">
    <citation type="submission" date="2023-07" db="EMBL/GenBank/DDBJ databases">
        <title>Black Yeasts Isolated from many extreme environments.</title>
        <authorList>
            <person name="Coleine C."/>
            <person name="Stajich J.E."/>
            <person name="Selbmann L."/>
        </authorList>
    </citation>
    <scope>NUCLEOTIDE SEQUENCE</scope>
    <source>
        <strain evidence="3">CCFEE 5485</strain>
    </source>
</reference>
<feature type="compositionally biased region" description="Polar residues" evidence="1">
    <location>
        <begin position="317"/>
        <end position="336"/>
    </location>
</feature>
<feature type="compositionally biased region" description="Low complexity" evidence="1">
    <location>
        <begin position="599"/>
        <end position="613"/>
    </location>
</feature>
<organism evidence="3 4">
    <name type="scientific">Recurvomyces mirabilis</name>
    <dbReference type="NCBI Taxonomy" id="574656"/>
    <lineage>
        <taxon>Eukaryota</taxon>
        <taxon>Fungi</taxon>
        <taxon>Dikarya</taxon>
        <taxon>Ascomycota</taxon>
        <taxon>Pezizomycotina</taxon>
        <taxon>Dothideomycetes</taxon>
        <taxon>Dothideomycetidae</taxon>
        <taxon>Mycosphaerellales</taxon>
        <taxon>Teratosphaeriaceae</taxon>
        <taxon>Recurvomyces</taxon>
    </lineage>
</organism>
<feature type="region of interest" description="Disordered" evidence="1">
    <location>
        <begin position="302"/>
        <end position="350"/>
    </location>
</feature>
<name>A0AAE1C3X6_9PEZI</name>
<dbReference type="Proteomes" id="UP001274830">
    <property type="component" value="Unassembled WGS sequence"/>
</dbReference>